<keyword evidence="4" id="KW-0812">Transmembrane</keyword>
<feature type="transmembrane region" description="Helical" evidence="4">
    <location>
        <begin position="114"/>
        <end position="137"/>
    </location>
</feature>
<evidence type="ECO:0000259" key="5">
    <source>
        <dbReference type="PROSITE" id="PS50850"/>
    </source>
</evidence>
<organism evidence="6">
    <name type="scientific">Blastobotrys adeninivorans</name>
    <name type="common">Yeast</name>
    <name type="synonym">Arxula adeninivorans</name>
    <dbReference type="NCBI Taxonomy" id="409370"/>
    <lineage>
        <taxon>Eukaryota</taxon>
        <taxon>Fungi</taxon>
        <taxon>Dikarya</taxon>
        <taxon>Ascomycota</taxon>
        <taxon>Saccharomycotina</taxon>
        <taxon>Dipodascomycetes</taxon>
        <taxon>Dipodascales</taxon>
        <taxon>Trichomonascaceae</taxon>
        <taxon>Blastobotrys</taxon>
    </lineage>
</organism>
<proteinExistence type="inferred from homology"/>
<reference evidence="6" key="2">
    <citation type="submission" date="2014-06" db="EMBL/GenBank/DDBJ databases">
        <title>The complete genome of Blastobotrys (Arxula) adeninivorans LS3 - a yeast of biotechnological interest.</title>
        <authorList>
            <person name="Kunze G."/>
            <person name="Gaillardin C."/>
            <person name="Czernicka M."/>
            <person name="Durrens P."/>
            <person name="Martin T."/>
            <person name="Boer E."/>
            <person name="Gabaldon T."/>
            <person name="Cruz J."/>
            <person name="Talla E."/>
            <person name="Marck C."/>
            <person name="Goffeau A."/>
            <person name="Barbe V."/>
            <person name="Baret P."/>
            <person name="Baronian K."/>
            <person name="Beier S."/>
            <person name="Bleykasten C."/>
            <person name="Bode R."/>
            <person name="Casaregola S."/>
            <person name="Despons L."/>
            <person name="Fairhead C."/>
            <person name="Giersberg M."/>
            <person name="Gierski P."/>
            <person name="Hahnel U."/>
            <person name="Hartmann A."/>
            <person name="Jankowska D."/>
            <person name="Jubin C."/>
            <person name="Jung P."/>
            <person name="Lafontaine I."/>
            <person name="Leh-Louis V."/>
            <person name="Lemaire M."/>
            <person name="Marcet-Houben M."/>
            <person name="Mascher M."/>
            <person name="Morel G."/>
            <person name="Richard G.-F."/>
            <person name="Riechen J."/>
            <person name="Sacerdot C."/>
            <person name="Sarkar A."/>
            <person name="Savel G."/>
            <person name="Schacherer J."/>
            <person name="Sherman D."/>
            <person name="Straub M.-L."/>
            <person name="Stein N."/>
            <person name="Thierry A."/>
            <person name="Trautwein-Schult A."/>
            <person name="Westhof E."/>
            <person name="Worch S."/>
            <person name="Dujon B."/>
            <person name="Souciet J.-L."/>
            <person name="Wincker P."/>
            <person name="Scholz U."/>
            <person name="Neuveglise N."/>
        </authorList>
    </citation>
    <scope>NUCLEOTIDE SEQUENCE</scope>
    <source>
        <strain evidence="6">LS3</strain>
    </source>
</reference>
<dbReference type="Gene3D" id="1.20.1250.20">
    <property type="entry name" value="MFS general substrate transporter like domains"/>
    <property type="match status" value="2"/>
</dbReference>
<name>A0A060T091_BLAAD</name>
<dbReference type="InterPro" id="IPR020846">
    <property type="entry name" value="MFS_dom"/>
</dbReference>
<keyword evidence="4" id="KW-1133">Transmembrane helix</keyword>
<evidence type="ECO:0000256" key="3">
    <source>
        <dbReference type="SAM" id="MobiDB-lite"/>
    </source>
</evidence>
<protein>
    <submittedName>
        <fullName evidence="6">ARAD1C14718p</fullName>
    </submittedName>
</protein>
<dbReference type="EMBL" id="HG937693">
    <property type="protein sequence ID" value="CDP34535.1"/>
    <property type="molecule type" value="Genomic_DNA"/>
</dbReference>
<dbReference type="InterPro" id="IPR050327">
    <property type="entry name" value="Proton-linked_MCT"/>
</dbReference>
<feature type="compositionally biased region" description="Polar residues" evidence="3">
    <location>
        <begin position="23"/>
        <end position="34"/>
    </location>
</feature>
<feature type="transmembrane region" description="Helical" evidence="4">
    <location>
        <begin position="282"/>
        <end position="300"/>
    </location>
</feature>
<evidence type="ECO:0000256" key="1">
    <source>
        <dbReference type="ARBA" id="ARBA00004141"/>
    </source>
</evidence>
<dbReference type="PhylomeDB" id="A0A060T091"/>
<feature type="transmembrane region" description="Helical" evidence="4">
    <location>
        <begin position="44"/>
        <end position="64"/>
    </location>
</feature>
<feature type="transmembrane region" description="Helical" evidence="4">
    <location>
        <begin position="312"/>
        <end position="330"/>
    </location>
</feature>
<feature type="transmembrane region" description="Helical" evidence="4">
    <location>
        <begin position="400"/>
        <end position="422"/>
    </location>
</feature>
<dbReference type="PANTHER" id="PTHR11360">
    <property type="entry name" value="MONOCARBOXYLATE TRANSPORTER"/>
    <property type="match status" value="1"/>
</dbReference>
<evidence type="ECO:0000313" key="6">
    <source>
        <dbReference type="EMBL" id="CDP34535.1"/>
    </source>
</evidence>
<accession>A0A060T091</accession>
<feature type="transmembrane region" description="Helical" evidence="4">
    <location>
        <begin position="372"/>
        <end position="394"/>
    </location>
</feature>
<comment type="subcellular location">
    <subcellularLocation>
        <location evidence="1">Membrane</location>
        <topology evidence="1">Multi-pass membrane protein</topology>
    </subcellularLocation>
</comment>
<feature type="transmembrane region" description="Helical" evidence="4">
    <location>
        <begin position="172"/>
        <end position="191"/>
    </location>
</feature>
<dbReference type="SUPFAM" id="SSF103473">
    <property type="entry name" value="MFS general substrate transporter"/>
    <property type="match status" value="1"/>
</dbReference>
<dbReference type="PROSITE" id="PS50850">
    <property type="entry name" value="MFS"/>
    <property type="match status" value="1"/>
</dbReference>
<evidence type="ECO:0000256" key="4">
    <source>
        <dbReference type="SAM" id="Phobius"/>
    </source>
</evidence>
<feature type="transmembrane region" description="Helical" evidence="4">
    <location>
        <begin position="336"/>
        <end position="360"/>
    </location>
</feature>
<dbReference type="GO" id="GO:0016020">
    <property type="term" value="C:membrane"/>
    <property type="evidence" value="ECO:0007669"/>
    <property type="project" value="UniProtKB-SubCell"/>
</dbReference>
<comment type="similarity">
    <text evidence="2">Belongs to the major facilitator superfamily. Monocarboxylate porter (TC 2.A.1.13) family.</text>
</comment>
<gene>
    <name evidence="6" type="ORF">GNLVRS02_ARAD1C14718g</name>
</gene>
<feature type="transmembrane region" description="Helical" evidence="4">
    <location>
        <begin position="244"/>
        <end position="267"/>
    </location>
</feature>
<feature type="transmembrane region" description="Helical" evidence="4">
    <location>
        <begin position="149"/>
        <end position="167"/>
    </location>
</feature>
<dbReference type="GO" id="GO:0022857">
    <property type="term" value="F:transmembrane transporter activity"/>
    <property type="evidence" value="ECO:0007669"/>
    <property type="project" value="InterPro"/>
</dbReference>
<dbReference type="PANTHER" id="PTHR11360:SF130">
    <property type="entry name" value="MAJOR FACILITATOR SUPERFAMILY (MFS) PROFILE DOMAIN-CONTAINING PROTEIN-RELATED"/>
    <property type="match status" value="1"/>
</dbReference>
<feature type="region of interest" description="Disordered" evidence="3">
    <location>
        <begin position="15"/>
        <end position="35"/>
    </location>
</feature>
<evidence type="ECO:0000256" key="2">
    <source>
        <dbReference type="ARBA" id="ARBA00006727"/>
    </source>
</evidence>
<sequence length="430" mass="46796">MTDVESIVDIDSSPRVEKPDEINQGNRNDQNGVSRGNDRIDGGWQAWLQVICGHFVVFNSWGYINAWGVFQNYYTSTLPESSSAISWVGSLQIFLLFFIGTLSGRLTDAGYFRALAVAGVLFHLVGIFMTSLCTQYYQVVLAQGICMGIGNGLTFCPTVAVVAPYFYKKRGFAMALILTGSGTGGLVFPAVVRQLIPQVGFGWAVRVLGLLTLVTEIPSLALLKPRVPPRKDGPLLELKAFKELPYLFFTIAMFFNFWGLYVVFFYLSSFARDRVGMSETSASNLVMILSGIGIPGRLIPAYGADKVGLLNMYIPVSLSTVVILYCWIAVKSVAGLYVYAVVYGFFGAAIQALFPGILTLMSKDPTKTGIRVGMTFTVISFGALTGSPIAGVLVSRDNGGYLYAQLFSGTSLCIGAVFTLLCKFFQSRQP</sequence>
<dbReference type="Pfam" id="PF07690">
    <property type="entry name" value="MFS_1"/>
    <property type="match status" value="1"/>
</dbReference>
<dbReference type="AlphaFoldDB" id="A0A060T091"/>
<dbReference type="InterPro" id="IPR036259">
    <property type="entry name" value="MFS_trans_sf"/>
</dbReference>
<keyword evidence="4" id="KW-0472">Membrane</keyword>
<feature type="domain" description="Major facilitator superfamily (MFS) profile" evidence="5">
    <location>
        <begin position="46"/>
        <end position="427"/>
    </location>
</feature>
<dbReference type="InterPro" id="IPR011701">
    <property type="entry name" value="MFS"/>
</dbReference>
<reference evidence="6" key="1">
    <citation type="submission" date="2014-02" db="EMBL/GenBank/DDBJ databases">
        <authorList>
            <person name="Genoscope - CEA"/>
        </authorList>
    </citation>
    <scope>NUCLEOTIDE SEQUENCE</scope>
    <source>
        <strain evidence="6">LS3</strain>
    </source>
</reference>
<feature type="transmembrane region" description="Helical" evidence="4">
    <location>
        <begin position="84"/>
        <end position="102"/>
    </location>
</feature>